<dbReference type="RefSeq" id="WP_111341070.1">
    <property type="nucleotide sequence ID" value="NZ_QLII01000001.1"/>
</dbReference>
<dbReference type="OrthoDB" id="195456at2"/>
<evidence type="ECO:0000256" key="1">
    <source>
        <dbReference type="SAM" id="SignalP"/>
    </source>
</evidence>
<keyword evidence="1" id="KW-0732">Signal</keyword>
<dbReference type="InterPro" id="IPR021314">
    <property type="entry name" value="DUF2911"/>
</dbReference>
<dbReference type="SUPFAM" id="SSF48452">
    <property type="entry name" value="TPR-like"/>
    <property type="match status" value="1"/>
</dbReference>
<proteinExistence type="predicted"/>
<organism evidence="2 3">
    <name type="scientific">Spirosoma telluris</name>
    <dbReference type="NCBI Taxonomy" id="2183553"/>
    <lineage>
        <taxon>Bacteria</taxon>
        <taxon>Pseudomonadati</taxon>
        <taxon>Bacteroidota</taxon>
        <taxon>Cytophagia</taxon>
        <taxon>Cytophagales</taxon>
        <taxon>Cytophagaceae</taxon>
        <taxon>Spirosoma</taxon>
    </lineage>
</organism>
<keyword evidence="3" id="KW-1185">Reference proteome</keyword>
<evidence type="ECO:0000313" key="3">
    <source>
        <dbReference type="Proteomes" id="UP000249016"/>
    </source>
</evidence>
<dbReference type="AlphaFoldDB" id="A0A327NG05"/>
<evidence type="ECO:0008006" key="4">
    <source>
        <dbReference type="Google" id="ProtNLM"/>
    </source>
</evidence>
<feature type="signal peptide" evidence="1">
    <location>
        <begin position="1"/>
        <end position="20"/>
    </location>
</feature>
<dbReference type="InterPro" id="IPR011990">
    <property type="entry name" value="TPR-like_helical_dom_sf"/>
</dbReference>
<dbReference type="Proteomes" id="UP000249016">
    <property type="component" value="Unassembled WGS sequence"/>
</dbReference>
<dbReference type="Gene3D" id="1.25.40.10">
    <property type="entry name" value="Tetratricopeptide repeat domain"/>
    <property type="match status" value="1"/>
</dbReference>
<accession>A0A327NG05</accession>
<gene>
    <name evidence="2" type="ORF">HMF3257_07435</name>
</gene>
<protein>
    <recommendedName>
        <fullName evidence="4">DUF2911 domain-containing protein</fullName>
    </recommendedName>
</protein>
<feature type="chain" id="PRO_5016355651" description="DUF2911 domain-containing protein" evidence="1">
    <location>
        <begin position="21"/>
        <end position="301"/>
    </location>
</feature>
<comment type="caution">
    <text evidence="2">The sequence shown here is derived from an EMBL/GenBank/DDBJ whole genome shotgun (WGS) entry which is preliminary data.</text>
</comment>
<dbReference type="EMBL" id="QLII01000001">
    <property type="protein sequence ID" value="RAI74202.1"/>
    <property type="molecule type" value="Genomic_DNA"/>
</dbReference>
<sequence length="301" mass="32065">MRKLVLSGVTICLAAQLATAQIKLPSPSPGASVMQTIGTTDLTVTYSRPSLKGRTPFTDSFVPLGKVWRTGANAATTFTTTTDLMVNGKTLPAGTYAILSIPAEGSATLIFSKNKTVTEAEYKESEDALRVNLTPSENSEKVETFTIGFSDLTDSTAKMNFIWANIKATADLKVDVNANAAANVDKAVADKPDDAAVLQAAASYNLSKGRNLEQSLSWIDKSIAKGETYRNLYVKSQILAKMGKYSDALPLAQKALSIGQTSTDGAFPFFKDGIEKSIADYTAKLPAAVPAMKNMKGKKKA</sequence>
<reference evidence="2 3" key="1">
    <citation type="submission" date="2018-06" db="EMBL/GenBank/DDBJ databases">
        <title>Spirosoma sp. HMF3257 Genome sequencing and assembly.</title>
        <authorList>
            <person name="Kang H."/>
            <person name="Cha I."/>
            <person name="Kim H."/>
            <person name="Kang J."/>
            <person name="Joh K."/>
        </authorList>
    </citation>
    <scope>NUCLEOTIDE SEQUENCE [LARGE SCALE GENOMIC DNA]</scope>
    <source>
        <strain evidence="2 3">HMF3257</strain>
    </source>
</reference>
<name>A0A327NG05_9BACT</name>
<dbReference type="Pfam" id="PF11138">
    <property type="entry name" value="DUF2911"/>
    <property type="match status" value="1"/>
</dbReference>
<evidence type="ECO:0000313" key="2">
    <source>
        <dbReference type="EMBL" id="RAI74202.1"/>
    </source>
</evidence>